<evidence type="ECO:0000313" key="2">
    <source>
        <dbReference type="EMBL" id="GGP09794.1"/>
    </source>
</evidence>
<proteinExistence type="predicted"/>
<organism evidence="2 3">
    <name type="scientific">Nonomuraea glycinis</name>
    <dbReference type="NCBI Taxonomy" id="2047744"/>
    <lineage>
        <taxon>Bacteria</taxon>
        <taxon>Bacillati</taxon>
        <taxon>Actinomycetota</taxon>
        <taxon>Actinomycetes</taxon>
        <taxon>Streptosporangiales</taxon>
        <taxon>Streptosporangiaceae</taxon>
        <taxon>Nonomuraea</taxon>
    </lineage>
</organism>
<sequence length="41" mass="4975">MYAVTEFLPEQTSDDTDQGWGEWREADPDDFYRENKPPHWD</sequence>
<evidence type="ECO:0000256" key="1">
    <source>
        <dbReference type="SAM" id="MobiDB-lite"/>
    </source>
</evidence>
<evidence type="ECO:0000313" key="3">
    <source>
        <dbReference type="Proteomes" id="UP000660745"/>
    </source>
</evidence>
<comment type="caution">
    <text evidence="2">The sequence shown here is derived from an EMBL/GenBank/DDBJ whole genome shotgun (WGS) entry which is preliminary data.</text>
</comment>
<keyword evidence="3" id="KW-1185">Reference proteome</keyword>
<gene>
    <name evidence="2" type="ORF">GCM10012278_46870</name>
</gene>
<protein>
    <submittedName>
        <fullName evidence="2">Uncharacterized protein</fullName>
    </submittedName>
</protein>
<reference evidence="2" key="1">
    <citation type="journal article" date="2014" name="Int. J. Syst. Evol. Microbiol.">
        <title>Complete genome sequence of Corynebacterium casei LMG S-19264T (=DSM 44701T), isolated from a smear-ripened cheese.</title>
        <authorList>
            <consortium name="US DOE Joint Genome Institute (JGI-PGF)"/>
            <person name="Walter F."/>
            <person name="Albersmeier A."/>
            <person name="Kalinowski J."/>
            <person name="Ruckert C."/>
        </authorList>
    </citation>
    <scope>NUCLEOTIDE SEQUENCE</scope>
    <source>
        <strain evidence="2">CGMCC 4.7430</strain>
    </source>
</reference>
<feature type="compositionally biased region" description="Basic and acidic residues" evidence="1">
    <location>
        <begin position="22"/>
        <end position="41"/>
    </location>
</feature>
<dbReference type="EMBL" id="BMNK01000008">
    <property type="protein sequence ID" value="GGP09794.1"/>
    <property type="molecule type" value="Genomic_DNA"/>
</dbReference>
<name>A0A918A9C3_9ACTN</name>
<feature type="region of interest" description="Disordered" evidence="1">
    <location>
        <begin position="1"/>
        <end position="41"/>
    </location>
</feature>
<dbReference type="AlphaFoldDB" id="A0A918A9C3"/>
<reference evidence="2" key="2">
    <citation type="submission" date="2020-09" db="EMBL/GenBank/DDBJ databases">
        <authorList>
            <person name="Sun Q."/>
            <person name="Zhou Y."/>
        </authorList>
    </citation>
    <scope>NUCLEOTIDE SEQUENCE</scope>
    <source>
        <strain evidence="2">CGMCC 4.7430</strain>
    </source>
</reference>
<accession>A0A918A9C3</accession>
<dbReference type="Proteomes" id="UP000660745">
    <property type="component" value="Unassembled WGS sequence"/>
</dbReference>